<accession>A0AAJ0AB06</accession>
<comment type="caution">
    <text evidence="2">The sequence shown here is derived from an EMBL/GenBank/DDBJ whole genome shotgun (WGS) entry which is preliminary data.</text>
</comment>
<organism evidence="2 3">
    <name type="scientific">Colletotrichum godetiae</name>
    <dbReference type="NCBI Taxonomy" id="1209918"/>
    <lineage>
        <taxon>Eukaryota</taxon>
        <taxon>Fungi</taxon>
        <taxon>Dikarya</taxon>
        <taxon>Ascomycota</taxon>
        <taxon>Pezizomycotina</taxon>
        <taxon>Sordariomycetes</taxon>
        <taxon>Hypocreomycetidae</taxon>
        <taxon>Glomerellales</taxon>
        <taxon>Glomerellaceae</taxon>
        <taxon>Colletotrichum</taxon>
        <taxon>Colletotrichum acutatum species complex</taxon>
    </lineage>
</organism>
<dbReference type="EMBL" id="JAHMHR010000056">
    <property type="protein sequence ID" value="KAK1659840.1"/>
    <property type="molecule type" value="Genomic_DNA"/>
</dbReference>
<proteinExistence type="predicted"/>
<name>A0AAJ0AB06_9PEZI</name>
<dbReference type="Proteomes" id="UP001224890">
    <property type="component" value="Unassembled WGS sequence"/>
</dbReference>
<keyword evidence="3" id="KW-1185">Reference proteome</keyword>
<dbReference type="GeneID" id="85464542"/>
<dbReference type="RefSeq" id="XP_060424604.1">
    <property type="nucleotide sequence ID" value="XM_060580016.1"/>
</dbReference>
<protein>
    <submittedName>
        <fullName evidence="2">Uncharacterized protein</fullName>
    </submittedName>
</protein>
<feature type="region of interest" description="Disordered" evidence="1">
    <location>
        <begin position="64"/>
        <end position="104"/>
    </location>
</feature>
<dbReference type="AlphaFoldDB" id="A0AAJ0AB06"/>
<evidence type="ECO:0000313" key="2">
    <source>
        <dbReference type="EMBL" id="KAK1659840.1"/>
    </source>
</evidence>
<evidence type="ECO:0000313" key="3">
    <source>
        <dbReference type="Proteomes" id="UP001224890"/>
    </source>
</evidence>
<evidence type="ECO:0000256" key="1">
    <source>
        <dbReference type="SAM" id="MobiDB-lite"/>
    </source>
</evidence>
<reference evidence="2" key="1">
    <citation type="submission" date="2021-06" db="EMBL/GenBank/DDBJ databases">
        <title>Comparative genomics, transcriptomics and evolutionary studies reveal genomic signatures of adaptation to plant cell wall in hemibiotrophic fungi.</title>
        <authorList>
            <consortium name="DOE Joint Genome Institute"/>
            <person name="Baroncelli R."/>
            <person name="Diaz J.F."/>
            <person name="Benocci T."/>
            <person name="Peng M."/>
            <person name="Battaglia E."/>
            <person name="Haridas S."/>
            <person name="Andreopoulos W."/>
            <person name="Labutti K."/>
            <person name="Pangilinan J."/>
            <person name="Floch G.L."/>
            <person name="Makela M.R."/>
            <person name="Henrissat B."/>
            <person name="Grigoriev I.V."/>
            <person name="Crouch J.A."/>
            <person name="De Vries R.P."/>
            <person name="Sukno S.A."/>
            <person name="Thon M.R."/>
        </authorList>
    </citation>
    <scope>NUCLEOTIDE SEQUENCE</scope>
    <source>
        <strain evidence="2">CBS 193.32</strain>
    </source>
</reference>
<sequence>MAKIPSNMISSPQTKLPFYLPFIVWARIRLHTGIDCHEQLGPALGATKFTQADFQRWFEIYQQNTTKPTTGNKRPLSEVQPEPTRKRQRTGPQRPDRSPLHTAASGVSGALVQAGDLALSLLVGSNADKGVLEQGLQNHRLPQMPTYGGADQLTPSFALEFGRETAFHGLQLEKPAGYMHNLTGPVDQLPAELESITAPFIGSRYDVIGATIPSESFWSVFDWNQISRLEPAYHEDRGRYMSGH</sequence>
<gene>
    <name evidence="2" type="ORF">BDP55DRAFT_733004</name>
</gene>